<keyword evidence="4 6" id="KW-1133">Transmembrane helix</keyword>
<keyword evidence="5 6" id="KW-0472">Membrane</keyword>
<dbReference type="HOGENOM" id="CLU_028799_3_1_9"/>
<evidence type="ECO:0000256" key="5">
    <source>
        <dbReference type="ARBA" id="ARBA00023136"/>
    </source>
</evidence>
<dbReference type="AlphaFoldDB" id="C4V4Q2"/>
<feature type="transmembrane region" description="Helical" evidence="6">
    <location>
        <begin position="323"/>
        <end position="340"/>
    </location>
</feature>
<name>C4V4Q2_9FIRM</name>
<dbReference type="EMBL" id="ACLA01000021">
    <property type="protein sequence ID" value="EEQ48149.1"/>
    <property type="molecule type" value="Genomic_DNA"/>
</dbReference>
<organism evidence="7 8">
    <name type="scientific">Selenomonas flueggei ATCC 43531</name>
    <dbReference type="NCBI Taxonomy" id="638302"/>
    <lineage>
        <taxon>Bacteria</taxon>
        <taxon>Bacillati</taxon>
        <taxon>Bacillota</taxon>
        <taxon>Negativicutes</taxon>
        <taxon>Selenomonadales</taxon>
        <taxon>Selenomonadaceae</taxon>
        <taxon>Selenomonas</taxon>
    </lineage>
</organism>
<evidence type="ECO:0000313" key="8">
    <source>
        <dbReference type="Proteomes" id="UP000005309"/>
    </source>
</evidence>
<feature type="transmembrane region" description="Helical" evidence="6">
    <location>
        <begin position="117"/>
        <end position="135"/>
    </location>
</feature>
<feature type="transmembrane region" description="Helical" evidence="6">
    <location>
        <begin position="298"/>
        <end position="316"/>
    </location>
</feature>
<evidence type="ECO:0000256" key="1">
    <source>
        <dbReference type="ARBA" id="ARBA00004651"/>
    </source>
</evidence>
<dbReference type="PANTHER" id="PTHR33529:SF6">
    <property type="entry name" value="YJGP_YJGQ FAMILY PERMEASE"/>
    <property type="match status" value="1"/>
</dbReference>
<dbReference type="InterPro" id="IPR005495">
    <property type="entry name" value="LptG/LptF_permease"/>
</dbReference>
<reference evidence="7 8" key="1">
    <citation type="submission" date="2009-04" db="EMBL/GenBank/DDBJ databases">
        <authorList>
            <person name="Qin X."/>
            <person name="Bachman B."/>
            <person name="Battles P."/>
            <person name="Bell A."/>
            <person name="Bess C."/>
            <person name="Bickham C."/>
            <person name="Chaboub L."/>
            <person name="Chen D."/>
            <person name="Coyle M."/>
            <person name="Deiros D.R."/>
            <person name="Dinh H."/>
            <person name="Forbes L."/>
            <person name="Fowler G."/>
            <person name="Francisco L."/>
            <person name="Fu Q."/>
            <person name="Gubbala S."/>
            <person name="Hale W."/>
            <person name="Han Y."/>
            <person name="Hemphill L."/>
            <person name="Highlander S.K."/>
            <person name="Hirani K."/>
            <person name="Hogues M."/>
            <person name="Jackson L."/>
            <person name="Jakkamsetti A."/>
            <person name="Javaid M."/>
            <person name="Jiang H."/>
            <person name="Korchina V."/>
            <person name="Kovar C."/>
            <person name="Lara F."/>
            <person name="Lee S."/>
            <person name="Mata R."/>
            <person name="Mathew T."/>
            <person name="Moen C."/>
            <person name="Morales K."/>
            <person name="Munidasa M."/>
            <person name="Nazareth L."/>
            <person name="Ngo R."/>
            <person name="Nguyen L."/>
            <person name="Okwuonu G."/>
            <person name="Ongeri F."/>
            <person name="Patil S."/>
            <person name="Petrosino J."/>
            <person name="Pham C."/>
            <person name="Pham P."/>
            <person name="Pu L.-L."/>
            <person name="Puazo M."/>
            <person name="Raj R."/>
            <person name="Reid J."/>
            <person name="Rouhana J."/>
            <person name="Saada N."/>
            <person name="Shang Y."/>
            <person name="Simmons D."/>
            <person name="Thornton R."/>
            <person name="Warren J."/>
            <person name="Weissenberger G."/>
            <person name="Zhang J."/>
            <person name="Zhang L."/>
            <person name="Zhou C."/>
            <person name="Zhu D."/>
            <person name="Muzny D."/>
            <person name="Worley K."/>
            <person name="Gibbs R."/>
        </authorList>
    </citation>
    <scope>NUCLEOTIDE SEQUENCE [LARGE SCALE GENOMIC DNA]</scope>
    <source>
        <strain evidence="7 8">ATCC 43531</strain>
    </source>
</reference>
<dbReference type="GO" id="GO:0043190">
    <property type="term" value="C:ATP-binding cassette (ABC) transporter complex"/>
    <property type="evidence" value="ECO:0007669"/>
    <property type="project" value="TreeGrafter"/>
</dbReference>
<dbReference type="GO" id="GO:0015920">
    <property type="term" value="P:lipopolysaccharide transport"/>
    <property type="evidence" value="ECO:0007669"/>
    <property type="project" value="TreeGrafter"/>
</dbReference>
<sequence>MNWMRFCISEGEYMRLKIRILDKYIFREVFLSFLFAICAFSAVFIGSGTLFRIAQYITDYGASLPSVIKIFVFSLPGVVMWTFPMSMLLASLLTFGRLSSSSEITAMKSCGIGFGRIAAPAILLGFVVSVGAVLFNEHVVPRANTAYRNVIYYEIEGNSGMKSQEHVIIKEIEGGQIKRLVYARSYDAEQQHLTGVSLQIFGADGKVSHVENAEYAEWTGSEWIMHQGDVYDIADEHLERRMHFETQVLPVEKNPRQIIREQKAPEEMTMRELRHQITLMQTQYVNTNKLEAELYQRVSVPMASLIFTLIGVPLGLQPTRNSSSAGFAMSVIIIFIYYALMTMGNALARGGVLPPMFAVWIPNIVGIFAGGILLRRASQ</sequence>
<dbReference type="Pfam" id="PF03739">
    <property type="entry name" value="LptF_LptG"/>
    <property type="match status" value="1"/>
</dbReference>
<gene>
    <name evidence="7" type="ORF">HMPREF0908_1486</name>
</gene>
<dbReference type="Proteomes" id="UP000005309">
    <property type="component" value="Unassembled WGS sequence"/>
</dbReference>
<accession>C4V4Q2</accession>
<keyword evidence="3 6" id="KW-0812">Transmembrane</keyword>
<evidence type="ECO:0000256" key="6">
    <source>
        <dbReference type="SAM" id="Phobius"/>
    </source>
</evidence>
<evidence type="ECO:0000256" key="3">
    <source>
        <dbReference type="ARBA" id="ARBA00022692"/>
    </source>
</evidence>
<dbReference type="eggNOG" id="COG0795">
    <property type="taxonomic scope" value="Bacteria"/>
</dbReference>
<evidence type="ECO:0000256" key="2">
    <source>
        <dbReference type="ARBA" id="ARBA00022475"/>
    </source>
</evidence>
<comment type="subcellular location">
    <subcellularLocation>
        <location evidence="1">Cell membrane</location>
        <topology evidence="1">Multi-pass membrane protein</topology>
    </subcellularLocation>
</comment>
<protein>
    <submittedName>
        <fullName evidence="7">Permease, YjgP/YjgQ family</fullName>
    </submittedName>
</protein>
<dbReference type="PANTHER" id="PTHR33529">
    <property type="entry name" value="SLR0882 PROTEIN-RELATED"/>
    <property type="match status" value="1"/>
</dbReference>
<feature type="transmembrane region" description="Helical" evidence="6">
    <location>
        <begin position="24"/>
        <end position="50"/>
    </location>
</feature>
<keyword evidence="2" id="KW-1003">Cell membrane</keyword>
<evidence type="ECO:0000313" key="7">
    <source>
        <dbReference type="EMBL" id="EEQ48149.1"/>
    </source>
</evidence>
<proteinExistence type="predicted"/>
<dbReference type="STRING" id="638302.HMPREF0908_1486"/>
<feature type="transmembrane region" description="Helical" evidence="6">
    <location>
        <begin position="70"/>
        <end position="96"/>
    </location>
</feature>
<evidence type="ECO:0000256" key="4">
    <source>
        <dbReference type="ARBA" id="ARBA00022989"/>
    </source>
</evidence>
<feature type="transmembrane region" description="Helical" evidence="6">
    <location>
        <begin position="352"/>
        <end position="374"/>
    </location>
</feature>
<keyword evidence="8" id="KW-1185">Reference proteome</keyword>
<comment type="caution">
    <text evidence="7">The sequence shown here is derived from an EMBL/GenBank/DDBJ whole genome shotgun (WGS) entry which is preliminary data.</text>
</comment>